<dbReference type="SMART" id="SM00530">
    <property type="entry name" value="HTH_XRE"/>
    <property type="match status" value="1"/>
</dbReference>
<dbReference type="Proteomes" id="UP000315215">
    <property type="component" value="Chromosome"/>
</dbReference>
<gene>
    <name evidence="2" type="ORF">FN924_10045</name>
</gene>
<dbReference type="SUPFAM" id="SSF47413">
    <property type="entry name" value="lambda repressor-like DNA-binding domains"/>
    <property type="match status" value="1"/>
</dbReference>
<evidence type="ECO:0000313" key="3">
    <source>
        <dbReference type="Proteomes" id="UP000315215"/>
    </source>
</evidence>
<dbReference type="GO" id="GO:0003677">
    <property type="term" value="F:DNA binding"/>
    <property type="evidence" value="ECO:0007669"/>
    <property type="project" value="InterPro"/>
</dbReference>
<keyword evidence="3" id="KW-1185">Reference proteome</keyword>
<evidence type="ECO:0000259" key="1">
    <source>
        <dbReference type="PROSITE" id="PS50943"/>
    </source>
</evidence>
<dbReference type="CDD" id="cd00093">
    <property type="entry name" value="HTH_XRE"/>
    <property type="match status" value="1"/>
</dbReference>
<dbReference type="InterPro" id="IPR010982">
    <property type="entry name" value="Lambda_DNA-bd_dom_sf"/>
</dbReference>
<dbReference type="OrthoDB" id="1796720at2"/>
<dbReference type="InterPro" id="IPR001387">
    <property type="entry name" value="Cro/C1-type_HTH"/>
</dbReference>
<proteinExistence type="predicted"/>
<feature type="domain" description="HTH cro/C1-type" evidence="1">
    <location>
        <begin position="14"/>
        <end position="68"/>
    </location>
</feature>
<accession>A0A516KGI9</accession>
<dbReference type="AlphaFoldDB" id="A0A516KGI9"/>
<organism evidence="2 3">
    <name type="scientific">Radiobacillus deserti</name>
    <dbReference type="NCBI Taxonomy" id="2594883"/>
    <lineage>
        <taxon>Bacteria</taxon>
        <taxon>Bacillati</taxon>
        <taxon>Bacillota</taxon>
        <taxon>Bacilli</taxon>
        <taxon>Bacillales</taxon>
        <taxon>Bacillaceae</taxon>
        <taxon>Radiobacillus</taxon>
    </lineage>
</organism>
<evidence type="ECO:0000313" key="2">
    <source>
        <dbReference type="EMBL" id="QDP40497.1"/>
    </source>
</evidence>
<dbReference type="Gene3D" id="1.10.260.40">
    <property type="entry name" value="lambda repressor-like DNA-binding domains"/>
    <property type="match status" value="1"/>
</dbReference>
<dbReference type="RefSeq" id="WP_143894128.1">
    <property type="nucleotide sequence ID" value="NZ_CP041666.1"/>
</dbReference>
<name>A0A516KGI9_9BACI</name>
<sequence length="90" mass="10316">MEREELMHIISSKMKLIRVEQGYTQSDMATVLGISKKTLVQIEKERIIANWTTVIAICLLFRESEIIRGIIGNDVLGYFNVYLQSVNSQP</sequence>
<protein>
    <submittedName>
        <fullName evidence="2">Helix-turn-helix domain-containing protein</fullName>
    </submittedName>
</protein>
<dbReference type="Pfam" id="PF01381">
    <property type="entry name" value="HTH_3"/>
    <property type="match status" value="1"/>
</dbReference>
<reference evidence="2 3" key="1">
    <citation type="submission" date="2019-07" db="EMBL/GenBank/DDBJ databases">
        <authorList>
            <person name="Li J."/>
        </authorList>
    </citation>
    <scope>NUCLEOTIDE SEQUENCE [LARGE SCALE GENOMIC DNA]</scope>
    <source>
        <strain evidence="2 3">TKL69</strain>
    </source>
</reference>
<dbReference type="PROSITE" id="PS50943">
    <property type="entry name" value="HTH_CROC1"/>
    <property type="match status" value="1"/>
</dbReference>
<dbReference type="EMBL" id="CP041666">
    <property type="protein sequence ID" value="QDP40497.1"/>
    <property type="molecule type" value="Genomic_DNA"/>
</dbReference>
<dbReference type="KEGG" id="aqt:FN924_10045"/>